<protein>
    <submittedName>
        <fullName evidence="3">Queuine tRNA-ribosyltransferase</fullName>
    </submittedName>
</protein>
<dbReference type="InterPro" id="IPR002616">
    <property type="entry name" value="tRNA_ribo_trans-like"/>
</dbReference>
<accession>A0A0W0VNY2</accession>
<evidence type="ECO:0000313" key="4">
    <source>
        <dbReference type="Proteomes" id="UP000054997"/>
    </source>
</evidence>
<dbReference type="GO" id="GO:0008479">
    <property type="term" value="F:tRNA-guanosine(34) queuine transglycosylase activity"/>
    <property type="evidence" value="ECO:0007669"/>
    <property type="project" value="TreeGrafter"/>
</dbReference>
<dbReference type="Pfam" id="PF01702">
    <property type="entry name" value="TGT"/>
    <property type="match status" value="1"/>
</dbReference>
<sequence>MIPVLTTSAGSCLTAKNWLEAGVKTVSFHLDSLLIRPGYQLLENLGSLAAYAGWQGQVVLNAALVPDKKNKEYTVRSPVDGKLVSLSLKDILALVLRLEPDMVVLPHGAFLANDLVWQWLPEATFPFFPKNDVLEDSKIKENKAYGIYHDALNLPNDNHSDRACYVVGDFDLSTLEKLNSLGVQYIESDKPARDASLGLVYTSSGIINIREEEYARQFETILKNCPCPTCRQGLSRAYLHHLLAHTPLLAQRFLIQHNIFYVESLLSIGKLDLRKP</sequence>
<feature type="domain" description="tRNA-guanine(15) transglycosylase-like" evidence="2">
    <location>
        <begin position="161"/>
        <end position="266"/>
    </location>
</feature>
<evidence type="ECO:0000259" key="2">
    <source>
        <dbReference type="Pfam" id="PF01702"/>
    </source>
</evidence>
<comment type="caution">
    <text evidence="3">The sequence shown here is derived from an EMBL/GenBank/DDBJ whole genome shotgun (WGS) entry which is preliminary data.</text>
</comment>
<reference evidence="3 4" key="1">
    <citation type="submission" date="2015-11" db="EMBL/GenBank/DDBJ databases">
        <title>Genomic analysis of 38 Legionella species identifies large and diverse effector repertoires.</title>
        <authorList>
            <person name="Burstein D."/>
            <person name="Amaro F."/>
            <person name="Zusman T."/>
            <person name="Lifshitz Z."/>
            <person name="Cohen O."/>
            <person name="Gilbert J.A."/>
            <person name="Pupko T."/>
            <person name="Shuman H.A."/>
            <person name="Segal G."/>
        </authorList>
    </citation>
    <scope>NUCLEOTIDE SEQUENCE [LARGE SCALE GENOMIC DNA]</scope>
    <source>
        <strain evidence="3 4">ATCC 49505</strain>
    </source>
</reference>
<dbReference type="AlphaFoldDB" id="A0A0W0VNY2"/>
<keyword evidence="4" id="KW-1185">Reference proteome</keyword>
<dbReference type="SUPFAM" id="SSF51713">
    <property type="entry name" value="tRNA-guanine transglycosylase"/>
    <property type="match status" value="1"/>
</dbReference>
<dbReference type="PANTHER" id="PTHR43530:SF1">
    <property type="entry name" value="QUEUINE TRNA-RIBOSYLTRANSFERASE CATALYTIC SUBUNIT 1"/>
    <property type="match status" value="1"/>
</dbReference>
<name>A0A0W0VNY2_9GAMM</name>
<keyword evidence="3" id="KW-0808">Transferase</keyword>
<dbReference type="Gene3D" id="3.20.20.105">
    <property type="entry name" value="Queuine tRNA-ribosyltransferase-like"/>
    <property type="match status" value="2"/>
</dbReference>
<proteinExistence type="predicted"/>
<dbReference type="PATRIC" id="fig|45068.5.peg.1090"/>
<dbReference type="InterPro" id="IPR036511">
    <property type="entry name" value="TGT-like_sf"/>
</dbReference>
<dbReference type="Proteomes" id="UP000054997">
    <property type="component" value="Unassembled WGS sequence"/>
</dbReference>
<evidence type="ECO:0000256" key="1">
    <source>
        <dbReference type="ARBA" id="ARBA00022833"/>
    </source>
</evidence>
<dbReference type="GO" id="GO:0005829">
    <property type="term" value="C:cytosol"/>
    <property type="evidence" value="ECO:0007669"/>
    <property type="project" value="TreeGrafter"/>
</dbReference>
<dbReference type="STRING" id="45068.Llon_1006"/>
<dbReference type="OrthoDB" id="5647128at2"/>
<dbReference type="RefSeq" id="WP_058528995.1">
    <property type="nucleotide sequence ID" value="NZ_CAAAHZ010000006.1"/>
</dbReference>
<dbReference type="GO" id="GO:0006400">
    <property type="term" value="P:tRNA modification"/>
    <property type="evidence" value="ECO:0007669"/>
    <property type="project" value="InterPro"/>
</dbReference>
<evidence type="ECO:0000313" key="3">
    <source>
        <dbReference type="EMBL" id="KTD21841.1"/>
    </source>
</evidence>
<organism evidence="3 4">
    <name type="scientific">Legionella londiniensis</name>
    <dbReference type="NCBI Taxonomy" id="45068"/>
    <lineage>
        <taxon>Bacteria</taxon>
        <taxon>Pseudomonadati</taxon>
        <taxon>Pseudomonadota</taxon>
        <taxon>Gammaproteobacteria</taxon>
        <taxon>Legionellales</taxon>
        <taxon>Legionellaceae</taxon>
        <taxon>Legionella</taxon>
    </lineage>
</organism>
<dbReference type="PANTHER" id="PTHR43530">
    <property type="entry name" value="QUEUINE TRNA-RIBOSYLTRANSFERASE CATALYTIC SUBUNIT 1"/>
    <property type="match status" value="1"/>
</dbReference>
<dbReference type="EMBL" id="LNYK01000014">
    <property type="protein sequence ID" value="KTD21841.1"/>
    <property type="molecule type" value="Genomic_DNA"/>
</dbReference>
<gene>
    <name evidence="3" type="ORF">Llon_1006</name>
</gene>
<keyword evidence="1" id="KW-0862">Zinc</keyword>